<name>A0A834X1K2_9FABA</name>
<accession>A0A834X1K2</accession>
<dbReference type="PANTHER" id="PTHR47723">
    <property type="entry name" value="OS05G0353850 PROTEIN"/>
    <property type="match status" value="1"/>
</dbReference>
<dbReference type="CDD" id="cd06222">
    <property type="entry name" value="RNase_H_like"/>
    <property type="match status" value="1"/>
</dbReference>
<dbReference type="InterPro" id="IPR036397">
    <property type="entry name" value="RNaseH_sf"/>
</dbReference>
<dbReference type="Gene3D" id="3.30.420.10">
    <property type="entry name" value="Ribonuclease H-like superfamily/Ribonuclease H"/>
    <property type="match status" value="1"/>
</dbReference>
<reference evidence="2" key="1">
    <citation type="submission" date="2020-09" db="EMBL/GenBank/DDBJ databases">
        <title>Genome-Enabled Discovery of Anthraquinone Biosynthesis in Senna tora.</title>
        <authorList>
            <person name="Kang S.-H."/>
            <person name="Pandey R.P."/>
            <person name="Lee C.-M."/>
            <person name="Sim J.-S."/>
            <person name="Jeong J.-T."/>
            <person name="Choi B.-S."/>
            <person name="Jung M."/>
            <person name="Ginzburg D."/>
            <person name="Zhao K."/>
            <person name="Won S.Y."/>
            <person name="Oh T.-J."/>
            <person name="Yu Y."/>
            <person name="Kim N.-H."/>
            <person name="Lee O.R."/>
            <person name="Lee T.-H."/>
            <person name="Bashyal P."/>
            <person name="Kim T.-S."/>
            <person name="Lee W.-H."/>
            <person name="Kawkins C."/>
            <person name="Kim C.-K."/>
            <person name="Kim J.S."/>
            <person name="Ahn B.O."/>
            <person name="Rhee S.Y."/>
            <person name="Sohng J.K."/>
        </authorList>
    </citation>
    <scope>NUCLEOTIDE SEQUENCE</scope>
    <source>
        <tissue evidence="2">Leaf</tissue>
    </source>
</reference>
<protein>
    <recommendedName>
        <fullName evidence="1">RNase H type-1 domain-containing protein</fullName>
    </recommendedName>
</protein>
<dbReference type="SUPFAM" id="SSF53098">
    <property type="entry name" value="Ribonuclease H-like"/>
    <property type="match status" value="1"/>
</dbReference>
<feature type="domain" description="RNase H type-1" evidence="1">
    <location>
        <begin position="45"/>
        <end position="165"/>
    </location>
</feature>
<organism evidence="2 3">
    <name type="scientific">Senna tora</name>
    <dbReference type="NCBI Taxonomy" id="362788"/>
    <lineage>
        <taxon>Eukaryota</taxon>
        <taxon>Viridiplantae</taxon>
        <taxon>Streptophyta</taxon>
        <taxon>Embryophyta</taxon>
        <taxon>Tracheophyta</taxon>
        <taxon>Spermatophyta</taxon>
        <taxon>Magnoliopsida</taxon>
        <taxon>eudicotyledons</taxon>
        <taxon>Gunneridae</taxon>
        <taxon>Pentapetalae</taxon>
        <taxon>rosids</taxon>
        <taxon>fabids</taxon>
        <taxon>Fabales</taxon>
        <taxon>Fabaceae</taxon>
        <taxon>Caesalpinioideae</taxon>
        <taxon>Cassia clade</taxon>
        <taxon>Senna</taxon>
    </lineage>
</organism>
<sequence>MEGLWQQVTNVWNEINGDKDQRTSRSNVANQECWQPPSWRVLKLNVDASIKEGHPNRVGCIIRNYMGRCLAAMTKRFDTITSVDTMEAVAVYDGLVLAKSMSILNIEVEGDSANVFKLLNRGGVDQSYLGIIIEDILDLSNFFSSISFKWIRRETNRVAHILAHEQVDFLDDNSSSLVWLEDYPPLICNALRQDLL</sequence>
<dbReference type="EMBL" id="JAAIUW010000004">
    <property type="protein sequence ID" value="KAF7835887.1"/>
    <property type="molecule type" value="Genomic_DNA"/>
</dbReference>
<dbReference type="Proteomes" id="UP000634136">
    <property type="component" value="Unassembled WGS sequence"/>
</dbReference>
<dbReference type="InterPro" id="IPR012337">
    <property type="entry name" value="RNaseH-like_sf"/>
</dbReference>
<proteinExistence type="predicted"/>
<keyword evidence="3" id="KW-1185">Reference proteome</keyword>
<gene>
    <name evidence="2" type="ORF">G2W53_010746</name>
</gene>
<dbReference type="InterPro" id="IPR053151">
    <property type="entry name" value="RNase_H-like"/>
</dbReference>
<evidence type="ECO:0000259" key="1">
    <source>
        <dbReference type="Pfam" id="PF13456"/>
    </source>
</evidence>
<comment type="caution">
    <text evidence="2">The sequence shown here is derived from an EMBL/GenBank/DDBJ whole genome shotgun (WGS) entry which is preliminary data.</text>
</comment>
<evidence type="ECO:0000313" key="3">
    <source>
        <dbReference type="Proteomes" id="UP000634136"/>
    </source>
</evidence>
<dbReference type="InterPro" id="IPR044730">
    <property type="entry name" value="RNase_H-like_dom_plant"/>
</dbReference>
<dbReference type="GO" id="GO:0004523">
    <property type="term" value="F:RNA-DNA hybrid ribonuclease activity"/>
    <property type="evidence" value="ECO:0007669"/>
    <property type="project" value="InterPro"/>
</dbReference>
<dbReference type="Pfam" id="PF13456">
    <property type="entry name" value="RVT_3"/>
    <property type="match status" value="1"/>
</dbReference>
<evidence type="ECO:0000313" key="2">
    <source>
        <dbReference type="EMBL" id="KAF7835887.1"/>
    </source>
</evidence>
<dbReference type="AlphaFoldDB" id="A0A834X1K2"/>
<dbReference type="GO" id="GO:0003676">
    <property type="term" value="F:nucleic acid binding"/>
    <property type="evidence" value="ECO:0007669"/>
    <property type="project" value="InterPro"/>
</dbReference>
<dbReference type="OrthoDB" id="1428651at2759"/>
<dbReference type="InterPro" id="IPR002156">
    <property type="entry name" value="RNaseH_domain"/>
</dbReference>
<dbReference type="PANTHER" id="PTHR47723:SF18">
    <property type="entry name" value="RNASE H TYPE-1 DOMAIN-CONTAINING PROTEIN"/>
    <property type="match status" value="1"/>
</dbReference>